<keyword evidence="9 19" id="KW-0479">Metal-binding</keyword>
<evidence type="ECO:0000256" key="16">
    <source>
        <dbReference type="ARBA" id="ARBA00025218"/>
    </source>
</evidence>
<evidence type="ECO:0000256" key="2">
    <source>
        <dbReference type="ARBA" id="ARBA00004673"/>
    </source>
</evidence>
<keyword evidence="5 19" id="KW-1003">Cell membrane</keyword>
<dbReference type="AlphaFoldDB" id="A0A2S1R5Y6"/>
<dbReference type="UniPathway" id="UPA00705"/>
<sequence length="587" mass="65424">MTAVAPKPVHDELDHPPGEPTGNARPGSFVWKMLTTTDHKMLGIMYIVTCFIFFFIGGLMALLIRAELFFPGMQFLSNEQFNQLFTMHGTVMLLLYGTPIVVGFANYIMPLQIGAPDVAFPRLNALGYWLFAAGGVILLSGFLTPGGAASFGWTMYVPLSDKIHSPGVGADLWILGVGIGGIGTILGAVNFVTTIICLRAPGMTMFRMPIFTWNILVTSVLILLVFPLLTAAALALFYDRTFGGRIYDPGNGGAILWQHLFWFFGHPEVYILALPFFGIISEVLPVFSRKPLFGYAGLVFATLAIAGLSMAVWAHHMYVTGAVLLPFFSFMTFLIAVPTGVKFFNWIGTMWRGKITFETPMVFALGFLVTFLFGGLTGIMLAAPPIDFHVHDSYFVVAHFHYVLFGTIVFATFAGVYFWFPKMTGRMLDEKLGQWHFWLMFIGFHTTFLVQHWLGNQGMPRRYADYLDTDNFTVLNQISSVGSFILGIAMLPFVWNIVKSWRYGEIVTVDDPWGAGNSLEWATSCPPPRHNFVSLPRIRSERPAFELHYPHMSERMRAEAHVGGRRKAHDPDAVKDVAERGTSPQKG</sequence>
<gene>
    <name evidence="22" type="ORF">A6035_05250</name>
</gene>
<dbReference type="GO" id="GO:0005886">
    <property type="term" value="C:plasma membrane"/>
    <property type="evidence" value="ECO:0007669"/>
    <property type="project" value="UniProtKB-SubCell"/>
</dbReference>
<feature type="region of interest" description="Disordered" evidence="20">
    <location>
        <begin position="558"/>
        <end position="587"/>
    </location>
</feature>
<evidence type="ECO:0000256" key="1">
    <source>
        <dbReference type="ARBA" id="ARBA00004651"/>
    </source>
</evidence>
<dbReference type="PROSITE" id="PS50855">
    <property type="entry name" value="COX1"/>
    <property type="match status" value="1"/>
</dbReference>
<evidence type="ECO:0000256" key="11">
    <source>
        <dbReference type="ARBA" id="ARBA00022982"/>
    </source>
</evidence>
<dbReference type="EC" id="7.1.1.9" evidence="19"/>
<keyword evidence="23" id="KW-1185">Reference proteome</keyword>
<reference evidence="22 23" key="1">
    <citation type="submission" date="2016-04" db="EMBL/GenBank/DDBJ databases">
        <title>Complete genome sequence of Dietzia lutea YIM 80766T, a strain isolated from desert soil in Egypt.</title>
        <authorList>
            <person name="Zhao J."/>
            <person name="Hu B."/>
            <person name="Geng S."/>
            <person name="Nie Y."/>
            <person name="Tang Y."/>
        </authorList>
    </citation>
    <scope>NUCLEOTIDE SEQUENCE [LARGE SCALE GENOMIC DNA]</scope>
    <source>
        <strain evidence="22 23">YIM 80766</strain>
    </source>
</reference>
<evidence type="ECO:0000256" key="13">
    <source>
        <dbReference type="ARBA" id="ARBA00023004"/>
    </source>
</evidence>
<dbReference type="GO" id="GO:0020037">
    <property type="term" value="F:heme binding"/>
    <property type="evidence" value="ECO:0007669"/>
    <property type="project" value="InterPro"/>
</dbReference>
<dbReference type="GO" id="GO:0015990">
    <property type="term" value="P:electron transport coupled proton transport"/>
    <property type="evidence" value="ECO:0007669"/>
    <property type="project" value="InterPro"/>
</dbReference>
<evidence type="ECO:0000256" key="7">
    <source>
        <dbReference type="ARBA" id="ARBA00022660"/>
    </source>
</evidence>
<feature type="transmembrane region" description="Helical" evidence="19">
    <location>
        <begin position="432"/>
        <end position="454"/>
    </location>
</feature>
<dbReference type="GO" id="GO:0006119">
    <property type="term" value="P:oxidative phosphorylation"/>
    <property type="evidence" value="ECO:0007669"/>
    <property type="project" value="UniProtKB-UniPathway"/>
</dbReference>
<keyword evidence="14 19" id="KW-0186">Copper</keyword>
<evidence type="ECO:0000256" key="9">
    <source>
        <dbReference type="ARBA" id="ARBA00022723"/>
    </source>
</evidence>
<dbReference type="Pfam" id="PF00115">
    <property type="entry name" value="COX1"/>
    <property type="match status" value="1"/>
</dbReference>
<dbReference type="GO" id="GO:0022904">
    <property type="term" value="P:respiratory electron transport chain"/>
    <property type="evidence" value="ECO:0007669"/>
    <property type="project" value="TreeGrafter"/>
</dbReference>
<evidence type="ECO:0000256" key="14">
    <source>
        <dbReference type="ARBA" id="ARBA00023008"/>
    </source>
</evidence>
<dbReference type="CDD" id="cd01662">
    <property type="entry name" value="Ubiquinol_Oxidase_I"/>
    <property type="match status" value="1"/>
</dbReference>
<comment type="subcellular location">
    <subcellularLocation>
        <location evidence="1 19">Cell membrane</location>
        <topology evidence="1 19">Multi-pass membrane protein</topology>
    </subcellularLocation>
</comment>
<feature type="region of interest" description="Disordered" evidence="20">
    <location>
        <begin position="1"/>
        <end position="24"/>
    </location>
</feature>
<evidence type="ECO:0000256" key="12">
    <source>
        <dbReference type="ARBA" id="ARBA00022989"/>
    </source>
</evidence>
<keyword evidence="6 18" id="KW-0349">Heme</keyword>
<evidence type="ECO:0000313" key="23">
    <source>
        <dbReference type="Proteomes" id="UP000244928"/>
    </source>
</evidence>
<feature type="transmembrane region" description="Helical" evidence="19">
    <location>
        <begin position="402"/>
        <end position="420"/>
    </location>
</feature>
<feature type="domain" description="Cytochrome oxidase subunit I profile" evidence="21">
    <location>
        <begin position="25"/>
        <end position="539"/>
    </location>
</feature>
<dbReference type="Gene3D" id="1.20.210.10">
    <property type="entry name" value="Cytochrome c oxidase-like, subunit I domain"/>
    <property type="match status" value="1"/>
</dbReference>
<dbReference type="PANTHER" id="PTHR10422:SF18">
    <property type="entry name" value="CYTOCHROME C OXIDASE SUBUNIT 1"/>
    <property type="match status" value="1"/>
</dbReference>
<evidence type="ECO:0000256" key="3">
    <source>
        <dbReference type="ARBA" id="ARBA00009578"/>
    </source>
</evidence>
<dbReference type="NCBIfam" id="TIGR02891">
    <property type="entry name" value="CtaD_CoxA"/>
    <property type="match status" value="1"/>
</dbReference>
<feature type="transmembrane region" description="Helical" evidence="19">
    <location>
        <begin position="128"/>
        <end position="153"/>
    </location>
</feature>
<name>A0A2S1R5Y6_9ACTN</name>
<comment type="pathway">
    <text evidence="2 19">Energy metabolism; oxidative phosphorylation.</text>
</comment>
<dbReference type="PANTHER" id="PTHR10422">
    <property type="entry name" value="CYTOCHROME C OXIDASE SUBUNIT 1"/>
    <property type="match status" value="1"/>
</dbReference>
<evidence type="ECO:0000256" key="20">
    <source>
        <dbReference type="SAM" id="MobiDB-lite"/>
    </source>
</evidence>
<feature type="transmembrane region" description="Helical" evidence="19">
    <location>
        <begin position="362"/>
        <end position="382"/>
    </location>
</feature>
<evidence type="ECO:0000256" key="17">
    <source>
        <dbReference type="ARBA" id="ARBA00047816"/>
    </source>
</evidence>
<organism evidence="22 23">
    <name type="scientific">Dietzia lutea</name>
    <dbReference type="NCBI Taxonomy" id="546160"/>
    <lineage>
        <taxon>Bacteria</taxon>
        <taxon>Bacillati</taxon>
        <taxon>Actinomycetota</taxon>
        <taxon>Actinomycetes</taxon>
        <taxon>Mycobacteriales</taxon>
        <taxon>Dietziaceae</taxon>
        <taxon>Dietzia</taxon>
    </lineage>
</organism>
<feature type="compositionally biased region" description="Basic and acidic residues" evidence="20">
    <location>
        <begin position="8"/>
        <end position="17"/>
    </location>
</feature>
<feature type="transmembrane region" description="Helical" evidence="19">
    <location>
        <begin position="292"/>
        <end position="313"/>
    </location>
</feature>
<feature type="transmembrane region" description="Helical" evidence="19">
    <location>
        <begin position="84"/>
        <end position="108"/>
    </location>
</feature>
<evidence type="ECO:0000256" key="5">
    <source>
        <dbReference type="ARBA" id="ARBA00022475"/>
    </source>
</evidence>
<keyword evidence="10" id="KW-1278">Translocase</keyword>
<keyword evidence="11 18" id="KW-0249">Electron transport</keyword>
<keyword evidence="4 18" id="KW-0813">Transport</keyword>
<dbReference type="PRINTS" id="PR01165">
    <property type="entry name" value="CYCOXIDASEI"/>
</dbReference>
<feature type="transmembrane region" description="Helical" evidence="19">
    <location>
        <begin position="474"/>
        <end position="495"/>
    </location>
</feature>
<accession>A0A2S1R5Y6</accession>
<dbReference type="InterPro" id="IPR000883">
    <property type="entry name" value="Cyt_C_Oxase_1"/>
</dbReference>
<keyword evidence="12 19" id="KW-1133">Transmembrane helix</keyword>
<evidence type="ECO:0000256" key="6">
    <source>
        <dbReference type="ARBA" id="ARBA00022617"/>
    </source>
</evidence>
<feature type="transmembrane region" description="Helical" evidence="19">
    <location>
        <begin position="42"/>
        <end position="64"/>
    </location>
</feature>
<evidence type="ECO:0000259" key="21">
    <source>
        <dbReference type="PROSITE" id="PS50855"/>
    </source>
</evidence>
<dbReference type="PROSITE" id="PS00077">
    <property type="entry name" value="COX1_CUB"/>
    <property type="match status" value="1"/>
</dbReference>
<feature type="transmembrane region" description="Helical" evidence="19">
    <location>
        <begin position="173"/>
        <end position="198"/>
    </location>
</feature>
<keyword evidence="13 19" id="KW-0408">Iron</keyword>
<evidence type="ECO:0000256" key="18">
    <source>
        <dbReference type="RuleBase" id="RU000370"/>
    </source>
</evidence>
<evidence type="ECO:0000256" key="8">
    <source>
        <dbReference type="ARBA" id="ARBA00022692"/>
    </source>
</evidence>
<feature type="transmembrane region" description="Helical" evidence="19">
    <location>
        <begin position="257"/>
        <end position="280"/>
    </location>
</feature>
<evidence type="ECO:0000256" key="15">
    <source>
        <dbReference type="ARBA" id="ARBA00023136"/>
    </source>
</evidence>
<dbReference type="EMBL" id="CP015449">
    <property type="protein sequence ID" value="AWH91661.1"/>
    <property type="molecule type" value="Genomic_DNA"/>
</dbReference>
<dbReference type="InterPro" id="IPR014241">
    <property type="entry name" value="Cyt_c_oxidase_su1_bac"/>
</dbReference>
<comment type="catalytic activity">
    <reaction evidence="17 19">
        <text>4 Fe(II)-[cytochrome c] + O2 + 8 H(+)(in) = 4 Fe(III)-[cytochrome c] + 2 H2O + 4 H(+)(out)</text>
        <dbReference type="Rhea" id="RHEA:11436"/>
        <dbReference type="Rhea" id="RHEA-COMP:10350"/>
        <dbReference type="Rhea" id="RHEA-COMP:14399"/>
        <dbReference type="ChEBI" id="CHEBI:15377"/>
        <dbReference type="ChEBI" id="CHEBI:15378"/>
        <dbReference type="ChEBI" id="CHEBI:15379"/>
        <dbReference type="ChEBI" id="CHEBI:29033"/>
        <dbReference type="ChEBI" id="CHEBI:29034"/>
        <dbReference type="EC" id="7.1.1.9"/>
    </reaction>
</comment>
<evidence type="ECO:0000256" key="4">
    <source>
        <dbReference type="ARBA" id="ARBA00022448"/>
    </source>
</evidence>
<feature type="transmembrane region" description="Helical" evidence="19">
    <location>
        <begin position="210"/>
        <end position="237"/>
    </location>
</feature>
<feature type="transmembrane region" description="Helical" evidence="19">
    <location>
        <begin position="319"/>
        <end position="341"/>
    </location>
</feature>
<dbReference type="InterPro" id="IPR023615">
    <property type="entry name" value="Cyt_c_Oxase_su1_BS"/>
</dbReference>
<evidence type="ECO:0000256" key="10">
    <source>
        <dbReference type="ARBA" id="ARBA00022967"/>
    </source>
</evidence>
<feature type="compositionally biased region" description="Basic and acidic residues" evidence="20">
    <location>
        <begin position="569"/>
        <end position="579"/>
    </location>
</feature>
<keyword evidence="15 19" id="KW-0472">Membrane</keyword>
<evidence type="ECO:0000313" key="22">
    <source>
        <dbReference type="EMBL" id="AWH91661.1"/>
    </source>
</evidence>
<dbReference type="SUPFAM" id="SSF81442">
    <property type="entry name" value="Cytochrome c oxidase subunit I-like"/>
    <property type="match status" value="1"/>
</dbReference>
<protein>
    <recommendedName>
        <fullName evidence="19">Cytochrome c oxidase subunit 1</fullName>
        <ecNumber evidence="19">7.1.1.9</ecNumber>
    </recommendedName>
</protein>
<dbReference type="FunFam" id="1.20.210.10:FF:000003">
    <property type="entry name" value="Cytochrome c oxidase subunit 1"/>
    <property type="match status" value="1"/>
</dbReference>
<proteinExistence type="inferred from homology"/>
<dbReference type="Proteomes" id="UP000244928">
    <property type="component" value="Chromosome"/>
</dbReference>
<dbReference type="RefSeq" id="WP_108846921.1">
    <property type="nucleotide sequence ID" value="NZ_CP015449.1"/>
</dbReference>
<dbReference type="GO" id="GO:0046872">
    <property type="term" value="F:metal ion binding"/>
    <property type="evidence" value="ECO:0007669"/>
    <property type="project" value="UniProtKB-KW"/>
</dbReference>
<dbReference type="InterPro" id="IPR023616">
    <property type="entry name" value="Cyt_c_oxase-like_su1_dom"/>
</dbReference>
<dbReference type="InterPro" id="IPR036927">
    <property type="entry name" value="Cyt_c_oxase-like_su1_sf"/>
</dbReference>
<evidence type="ECO:0000256" key="19">
    <source>
        <dbReference type="RuleBase" id="RU363061"/>
    </source>
</evidence>
<dbReference type="GO" id="GO:0004129">
    <property type="term" value="F:cytochrome-c oxidase activity"/>
    <property type="evidence" value="ECO:0007669"/>
    <property type="project" value="UniProtKB-EC"/>
</dbReference>
<keyword evidence="8 18" id="KW-0812">Transmembrane</keyword>
<comment type="similarity">
    <text evidence="3 18">Belongs to the heme-copper respiratory oxidase family.</text>
</comment>
<dbReference type="KEGG" id="dlu:A6035_05250"/>
<comment type="function">
    <text evidence="16 19">Cytochrome c oxidase is the component of the respiratory chain that catalyzes the reduction of oxygen to water. Subunits 1-3 form the functional core of the enzyme complex. CO I is the catalytic subunit of the enzyme. Electrons originating in cytochrome c are transferred via the copper A center of subunit 2 and heme A of subunit 1 to the bimetallic center formed by heme A3 and copper B.</text>
</comment>
<keyword evidence="7 18" id="KW-0679">Respiratory chain</keyword>